<protein>
    <recommendedName>
        <fullName evidence="7">DNAation factor subunit beta</fullName>
    </recommendedName>
</protein>
<dbReference type="GO" id="GO:0005737">
    <property type="term" value="C:cytoplasm"/>
    <property type="evidence" value="ECO:0007669"/>
    <property type="project" value="InterPro"/>
</dbReference>
<dbReference type="GO" id="GO:0005634">
    <property type="term" value="C:nucleus"/>
    <property type="evidence" value="ECO:0007669"/>
    <property type="project" value="InterPro"/>
</dbReference>
<dbReference type="InterPro" id="IPR003508">
    <property type="entry name" value="CIDE-N_dom"/>
</dbReference>
<dbReference type="STRING" id="520822.A0A151I3U3"/>
<feature type="domain" description="DNA fragmentation factor 40 C-terminal" evidence="3">
    <location>
        <begin position="508"/>
        <end position="734"/>
    </location>
</feature>
<proteinExistence type="predicted"/>
<reference evidence="5 6" key="1">
    <citation type="submission" date="2015-09" db="EMBL/GenBank/DDBJ databases">
        <title>Atta colombica WGS genome.</title>
        <authorList>
            <person name="Nygaard S."/>
            <person name="Hu H."/>
            <person name="Boomsma J."/>
            <person name="Zhang G."/>
        </authorList>
    </citation>
    <scope>NUCLEOTIDE SEQUENCE [LARGE SCALE GENOMIC DNA]</scope>
    <source>
        <strain evidence="5">Treedump-2</strain>
        <tissue evidence="5">Whole body</tissue>
    </source>
</reference>
<evidence type="ECO:0000256" key="1">
    <source>
        <dbReference type="ARBA" id="ARBA00022703"/>
    </source>
</evidence>
<evidence type="ECO:0000313" key="5">
    <source>
        <dbReference type="EMBL" id="KYM83920.1"/>
    </source>
</evidence>
<dbReference type="Pfam" id="PF26215">
    <property type="entry name" value="HTH_animal"/>
    <property type="match status" value="1"/>
</dbReference>
<dbReference type="InterPro" id="IPR036397">
    <property type="entry name" value="RNaseH_sf"/>
</dbReference>
<evidence type="ECO:0000259" key="3">
    <source>
        <dbReference type="Pfam" id="PF09230"/>
    </source>
</evidence>
<dbReference type="SUPFAM" id="SSF54060">
    <property type="entry name" value="His-Me finger endonucleases"/>
    <property type="match status" value="1"/>
</dbReference>
<dbReference type="Gene3D" id="3.10.20.10">
    <property type="match status" value="1"/>
</dbReference>
<dbReference type="GO" id="GO:0004520">
    <property type="term" value="F:DNA endonuclease activity"/>
    <property type="evidence" value="ECO:0007669"/>
    <property type="project" value="InterPro"/>
</dbReference>
<dbReference type="Pfam" id="PF02017">
    <property type="entry name" value="CIDE-N"/>
    <property type="match status" value="1"/>
</dbReference>
<feature type="domain" description="Helix-turn-helix" evidence="4">
    <location>
        <begin position="263"/>
        <end position="320"/>
    </location>
</feature>
<accession>A0A151I3U3</accession>
<feature type="domain" description="CIDE-N" evidence="2">
    <location>
        <begin position="447"/>
        <end position="483"/>
    </location>
</feature>
<dbReference type="AlphaFoldDB" id="A0A151I3U3"/>
<organism evidence="5 6">
    <name type="scientific">Atta colombica</name>
    <dbReference type="NCBI Taxonomy" id="520822"/>
    <lineage>
        <taxon>Eukaryota</taxon>
        <taxon>Metazoa</taxon>
        <taxon>Ecdysozoa</taxon>
        <taxon>Arthropoda</taxon>
        <taxon>Hexapoda</taxon>
        <taxon>Insecta</taxon>
        <taxon>Pterygota</taxon>
        <taxon>Neoptera</taxon>
        <taxon>Endopterygota</taxon>
        <taxon>Hymenoptera</taxon>
        <taxon>Apocrita</taxon>
        <taxon>Aculeata</taxon>
        <taxon>Formicoidea</taxon>
        <taxon>Formicidae</taxon>
        <taxon>Myrmicinae</taxon>
        <taxon>Atta</taxon>
    </lineage>
</organism>
<dbReference type="InterPro" id="IPR044925">
    <property type="entry name" value="His-Me_finger_sf"/>
</dbReference>
<dbReference type="GO" id="GO:0003676">
    <property type="term" value="F:nucleic acid binding"/>
    <property type="evidence" value="ECO:0007669"/>
    <property type="project" value="InterPro"/>
</dbReference>
<dbReference type="Proteomes" id="UP000078540">
    <property type="component" value="Unassembled WGS sequence"/>
</dbReference>
<evidence type="ECO:0000259" key="4">
    <source>
        <dbReference type="Pfam" id="PF26215"/>
    </source>
</evidence>
<evidence type="ECO:0000313" key="6">
    <source>
        <dbReference type="Proteomes" id="UP000078540"/>
    </source>
</evidence>
<dbReference type="GO" id="GO:0006309">
    <property type="term" value="P:apoptotic DNA fragmentation"/>
    <property type="evidence" value="ECO:0007669"/>
    <property type="project" value="InterPro"/>
</dbReference>
<dbReference type="Pfam" id="PF09230">
    <property type="entry name" value="DFF40"/>
    <property type="match status" value="1"/>
</dbReference>
<dbReference type="InterPro" id="IPR058912">
    <property type="entry name" value="HTH_animal"/>
</dbReference>
<keyword evidence="6" id="KW-1185">Reference proteome</keyword>
<evidence type="ECO:0000259" key="2">
    <source>
        <dbReference type="Pfam" id="PF02017"/>
    </source>
</evidence>
<evidence type="ECO:0008006" key="7">
    <source>
        <dbReference type="Google" id="ProtNLM"/>
    </source>
</evidence>
<dbReference type="Gene3D" id="3.30.420.10">
    <property type="entry name" value="Ribonuclease H-like superfamily/Ribonuclease H"/>
    <property type="match status" value="1"/>
</dbReference>
<dbReference type="EMBL" id="KQ976475">
    <property type="protein sequence ID" value="KYM83920.1"/>
    <property type="molecule type" value="Genomic_DNA"/>
</dbReference>
<dbReference type="PANTHER" id="PTHR13067:SF2">
    <property type="entry name" value="CASPASE-ACTIVATED DNASE"/>
    <property type="match status" value="1"/>
</dbReference>
<sequence>MSSFESNKRHLRIMFDHMLAPVKTYLETLKWEVLPHPPYSSDIAPSDYHLFRSMTHGLSEQHFTSYEDTKNCIDDWSLYNLLLLHLHKIFNDTISEAPSYIRNNYDLVIKLFSLWSHMVVSLFINVPIELASDSVVRRVNSTFFFIFKSTLYKQIFETSIGSLLSPIVTDMILQNLEEIAIGRLPYRLLFYFRYVNDIILAAPSESVDDILGIFNSLNTKLQFTVEVFTVEVDMNNRISFLDSFLLIIKEEKLDIPKATFSSRFLNFNSHHPVCHKRGVIYGFIDRIVRFCHPRFQKNNLMNVINILLKNEYPLQFIFSTLYNRIKFHNKITTTNIIKVKEKFFAVPSNLSLKNFHLANMFNCKLAYTIPNTLKDLIRKDWLKGSAFILIKMLSTRFYCDDCDVSYVSQIKIGRSSFSVPLKSASGRPQPLALSNQPGQGQEVTNDPTEVNVFLLDGSLIDEEYFHTLEPQTTLILQKPGEKVLSDADILYEALRRVNIDFLTAGDRVTQFLTENLKGKVALLNKVLNKDDSKTALSTREEHPEWFENLETNCMTKEAYMHRRCQDRIRTYLYKTIEQIKCSDVFMNDYKARQQLLHTIAFFKLQLKQDHYFGYYFDRSRADCFYRVKLREKQIAICNKKGEFKCEGRWNTDGCPYGDRHKINPYKSKEDLVLFSTWNLDHKIERSRTLIPKLLQISRQDTINEEDIYDCYDNLFTVKNLRLVHIVCHDKGSHK</sequence>
<dbReference type="PANTHER" id="PTHR13067">
    <property type="entry name" value="CASPASE-ACTIVATED DNASE"/>
    <property type="match status" value="1"/>
</dbReference>
<dbReference type="InterPro" id="IPR015311">
    <property type="entry name" value="DFF40_C"/>
</dbReference>
<keyword evidence="1" id="KW-0053">Apoptosis</keyword>
<dbReference type="InterPro" id="IPR039729">
    <property type="entry name" value="DFF40"/>
</dbReference>
<dbReference type="GO" id="GO:0016787">
    <property type="term" value="F:hydrolase activity"/>
    <property type="evidence" value="ECO:0007669"/>
    <property type="project" value="InterPro"/>
</dbReference>
<name>A0A151I3U3_9HYME</name>
<gene>
    <name evidence="5" type="ORF">ALC53_05682</name>
</gene>